<keyword evidence="1" id="KW-1133">Transmembrane helix</keyword>
<feature type="transmembrane region" description="Helical" evidence="1">
    <location>
        <begin position="90"/>
        <end position="110"/>
    </location>
</feature>
<feature type="transmembrane region" description="Helical" evidence="1">
    <location>
        <begin position="191"/>
        <end position="212"/>
    </location>
</feature>
<accession>A0A0G0XEM4</accession>
<feature type="transmembrane region" description="Helical" evidence="1">
    <location>
        <begin position="165"/>
        <end position="185"/>
    </location>
</feature>
<dbReference type="Proteomes" id="UP000033949">
    <property type="component" value="Unassembled WGS sequence"/>
</dbReference>
<keyword evidence="1" id="KW-0472">Membrane</keyword>
<reference evidence="2 3" key="1">
    <citation type="journal article" date="2015" name="Nature">
        <title>rRNA introns, odd ribosomes, and small enigmatic genomes across a large radiation of phyla.</title>
        <authorList>
            <person name="Brown C.T."/>
            <person name="Hug L.A."/>
            <person name="Thomas B.C."/>
            <person name="Sharon I."/>
            <person name="Castelle C.J."/>
            <person name="Singh A."/>
            <person name="Wilkins M.J."/>
            <person name="Williams K.H."/>
            <person name="Banfield J.F."/>
        </authorList>
    </citation>
    <scope>NUCLEOTIDE SEQUENCE [LARGE SCALE GENOMIC DNA]</scope>
</reference>
<protein>
    <submittedName>
        <fullName evidence="2">Small-conductance mechanosensitive ion channel-like protein</fullName>
    </submittedName>
</protein>
<dbReference type="EMBL" id="LCCC01000032">
    <property type="protein sequence ID" value="KKS23349.1"/>
    <property type="molecule type" value="Genomic_DNA"/>
</dbReference>
<evidence type="ECO:0000313" key="2">
    <source>
        <dbReference type="EMBL" id="KKS23349.1"/>
    </source>
</evidence>
<dbReference type="AlphaFoldDB" id="A0A0G0XEM4"/>
<feature type="transmembrane region" description="Helical" evidence="1">
    <location>
        <begin position="122"/>
        <end position="144"/>
    </location>
</feature>
<feature type="transmembrane region" description="Helical" evidence="1">
    <location>
        <begin position="20"/>
        <end position="44"/>
    </location>
</feature>
<evidence type="ECO:0000313" key="3">
    <source>
        <dbReference type="Proteomes" id="UP000033949"/>
    </source>
</evidence>
<proteinExistence type="predicted"/>
<name>A0A0G0XEM4_9BACT</name>
<dbReference type="Gene3D" id="1.10.287.1260">
    <property type="match status" value="2"/>
</dbReference>
<dbReference type="InterPro" id="IPR008910">
    <property type="entry name" value="MSC_TM_helix"/>
</dbReference>
<keyword evidence="1" id="KW-0812">Transmembrane</keyword>
<gene>
    <name evidence="2" type="ORF">UU82_C0032G0001</name>
</gene>
<dbReference type="InterPro" id="IPR045275">
    <property type="entry name" value="MscS_archaea/bacteria_type"/>
</dbReference>
<comment type="caution">
    <text evidence="2">The sequence shown here is derived from an EMBL/GenBank/DDBJ whole genome shotgun (WGS) entry which is preliminary data.</text>
</comment>
<sequence length="230" mass="24955">MMNNIWLTWGDVFTESLKTLWWSFVQFTPKLVVAVVFFMVGWFLGSLIAKALEQVFKSLKVDSLFASIGADNFFRKAGMNLNSGHFVGEVVKWFVIIVFLLPSLNLVGLYDVSSFLKDDVLGYLPKVIIAAFVLIIAAIVSEGLSKTVLATAKSMNLKSANMLGAVAKYAVWGFAFIIALGKLGLGDYMSILFSGIIAMLALGSALAFGLGAKDAAGRFISKLGEEVSQR</sequence>
<organism evidence="2 3">
    <name type="scientific">Candidatus Nomurabacteria bacterium GW2011_GWC2_41_8</name>
    <dbReference type="NCBI Taxonomy" id="1618755"/>
    <lineage>
        <taxon>Bacteria</taxon>
        <taxon>Candidatus Nomuraibacteriota</taxon>
    </lineage>
</organism>
<dbReference type="Pfam" id="PF05552">
    <property type="entry name" value="MS_channel_1st_1"/>
    <property type="match status" value="2"/>
</dbReference>
<evidence type="ECO:0000256" key="1">
    <source>
        <dbReference type="SAM" id="Phobius"/>
    </source>
</evidence>
<dbReference type="PANTHER" id="PTHR30221:SF1">
    <property type="entry name" value="SMALL-CONDUCTANCE MECHANOSENSITIVE CHANNEL"/>
    <property type="match status" value="1"/>
</dbReference>
<dbReference type="PANTHER" id="PTHR30221">
    <property type="entry name" value="SMALL-CONDUCTANCE MECHANOSENSITIVE CHANNEL"/>
    <property type="match status" value="1"/>
</dbReference>
<dbReference type="GO" id="GO:0008381">
    <property type="term" value="F:mechanosensitive monoatomic ion channel activity"/>
    <property type="evidence" value="ECO:0007669"/>
    <property type="project" value="InterPro"/>
</dbReference>